<organism evidence="2 3">
    <name type="scientific">Gambusia affinis</name>
    <name type="common">Western mosquitofish</name>
    <name type="synonym">Heterandria affinis</name>
    <dbReference type="NCBI Taxonomy" id="33528"/>
    <lineage>
        <taxon>Eukaryota</taxon>
        <taxon>Metazoa</taxon>
        <taxon>Chordata</taxon>
        <taxon>Craniata</taxon>
        <taxon>Vertebrata</taxon>
        <taxon>Euteleostomi</taxon>
        <taxon>Actinopterygii</taxon>
        <taxon>Neopterygii</taxon>
        <taxon>Teleostei</taxon>
        <taxon>Neoteleostei</taxon>
        <taxon>Acanthomorphata</taxon>
        <taxon>Ovalentaria</taxon>
        <taxon>Atherinomorphae</taxon>
        <taxon>Cyprinodontiformes</taxon>
        <taxon>Poeciliidae</taxon>
        <taxon>Poeciliinae</taxon>
        <taxon>Gambusia</taxon>
    </lineage>
</organism>
<dbReference type="EMBL" id="NHOQ01002897">
    <property type="protein sequence ID" value="PWA13995.1"/>
    <property type="molecule type" value="Genomic_DNA"/>
</dbReference>
<proteinExistence type="predicted"/>
<dbReference type="Proteomes" id="UP000250572">
    <property type="component" value="Unassembled WGS sequence"/>
</dbReference>
<evidence type="ECO:0000313" key="2">
    <source>
        <dbReference type="EMBL" id="PWA13995.1"/>
    </source>
</evidence>
<evidence type="ECO:0000313" key="3">
    <source>
        <dbReference type="Proteomes" id="UP000250572"/>
    </source>
</evidence>
<sequence>MRRVCRRGGVVNSADGFGPQLSRRPPTVTLGTSETQAALLRLPSGTELVTGMSQRRTSLGEE</sequence>
<dbReference type="AlphaFoldDB" id="A0A315UNY2"/>
<evidence type="ECO:0000256" key="1">
    <source>
        <dbReference type="SAM" id="MobiDB-lite"/>
    </source>
</evidence>
<accession>A0A315UNY2</accession>
<feature type="region of interest" description="Disordered" evidence="1">
    <location>
        <begin position="1"/>
        <end position="31"/>
    </location>
</feature>
<name>A0A315UNY2_GAMAF</name>
<comment type="caution">
    <text evidence="2">The sequence shown here is derived from an EMBL/GenBank/DDBJ whole genome shotgun (WGS) entry which is preliminary data.</text>
</comment>
<protein>
    <submittedName>
        <fullName evidence="2">Uncharacterized protein</fullName>
    </submittedName>
</protein>
<reference evidence="2 3" key="1">
    <citation type="journal article" date="2018" name="G3 (Bethesda)">
        <title>A High-Quality Reference Genome for the Invasive Mosquitofish Gambusia affinis Using a Chicago Library.</title>
        <authorList>
            <person name="Hoffberg S.L."/>
            <person name="Troendle N.J."/>
            <person name="Glenn T.C."/>
            <person name="Mahmud O."/>
            <person name="Louha S."/>
            <person name="Chalopin D."/>
            <person name="Bennetzen J.L."/>
            <person name="Mauricio R."/>
        </authorList>
    </citation>
    <scope>NUCLEOTIDE SEQUENCE [LARGE SCALE GENOMIC DNA]</scope>
    <source>
        <strain evidence="2">NE01/NJP1002.9</strain>
        <tissue evidence="2">Muscle</tissue>
    </source>
</reference>
<gene>
    <name evidence="2" type="ORF">CCH79_00017013</name>
</gene>
<keyword evidence="3" id="KW-1185">Reference proteome</keyword>